<dbReference type="PANTHER" id="PTHR33065:SF88">
    <property type="entry name" value="OS11G0104220 PROTEIN"/>
    <property type="match status" value="1"/>
</dbReference>
<accession>A0A8B8ZRA7</accession>
<keyword evidence="2" id="KW-1185">Reference proteome</keyword>
<proteinExistence type="predicted"/>
<dbReference type="GeneID" id="120107543"/>
<sequence>MAEFPKDQRMVGASNVNRRPPLVEVFSVRVDDINGEDPGHVYGTIAVTDEVGPQNLYNRQWDDPESIRPGHNVLLTGPSRVITADGDVTIDVHLMAREDKVSQGKEVSRGQIWWNHSDASHITDKALTQKVPGLHGSATVTYAVLTSAAEAVVEVVLIDAGGKDRANVYGVIKARNGIGESELFRKGSSEPADVRPWQLIRLSRSVVAVPLNSFLVVMADLCGSDIGEIANGFAAFLPQQTGTFEQNIPRKARCDLCEGHLESRYLKPCAATDRMRSLVLDLDPIVLCYFHVTFLLVSATS</sequence>
<dbReference type="Proteomes" id="UP000228380">
    <property type="component" value="Unplaced"/>
</dbReference>
<gene>
    <name evidence="3" type="primary">LOC120107543</name>
</gene>
<dbReference type="RefSeq" id="XP_038976781.1">
    <property type="nucleotide sequence ID" value="XM_039120853.1"/>
</dbReference>
<organism evidence="2 3">
    <name type="scientific">Phoenix dactylifera</name>
    <name type="common">Date palm</name>
    <dbReference type="NCBI Taxonomy" id="42345"/>
    <lineage>
        <taxon>Eukaryota</taxon>
        <taxon>Viridiplantae</taxon>
        <taxon>Streptophyta</taxon>
        <taxon>Embryophyta</taxon>
        <taxon>Tracheophyta</taxon>
        <taxon>Spermatophyta</taxon>
        <taxon>Magnoliopsida</taxon>
        <taxon>Liliopsida</taxon>
        <taxon>Arecaceae</taxon>
        <taxon>Coryphoideae</taxon>
        <taxon>Phoeniceae</taxon>
        <taxon>Phoenix</taxon>
    </lineage>
</organism>
<dbReference type="OrthoDB" id="618095at2759"/>
<name>A0A8B8ZRA7_PHODC</name>
<evidence type="ECO:0000313" key="3">
    <source>
        <dbReference type="RefSeq" id="XP_038976781.1"/>
    </source>
</evidence>
<feature type="domain" description="DUF6598" evidence="1">
    <location>
        <begin position="22"/>
        <end position="242"/>
    </location>
</feature>
<dbReference type="InterPro" id="IPR046533">
    <property type="entry name" value="DUF6598"/>
</dbReference>
<dbReference type="PANTHER" id="PTHR33065">
    <property type="entry name" value="OS07G0486400 PROTEIN"/>
    <property type="match status" value="1"/>
</dbReference>
<evidence type="ECO:0000259" key="1">
    <source>
        <dbReference type="Pfam" id="PF20241"/>
    </source>
</evidence>
<dbReference type="KEGG" id="pda:120107543"/>
<evidence type="ECO:0000313" key="2">
    <source>
        <dbReference type="Proteomes" id="UP000228380"/>
    </source>
</evidence>
<dbReference type="Pfam" id="PF20241">
    <property type="entry name" value="DUF6598"/>
    <property type="match status" value="1"/>
</dbReference>
<dbReference type="AlphaFoldDB" id="A0A8B8ZRA7"/>
<protein>
    <submittedName>
        <fullName evidence="3">Uncharacterized protein LOC120107543</fullName>
    </submittedName>
</protein>
<reference evidence="3" key="1">
    <citation type="submission" date="2025-08" db="UniProtKB">
        <authorList>
            <consortium name="RefSeq"/>
        </authorList>
    </citation>
    <scope>IDENTIFICATION</scope>
    <source>
        <tissue evidence="3">Young leaves</tissue>
    </source>
</reference>